<evidence type="ECO:0000256" key="5">
    <source>
        <dbReference type="ARBA" id="ARBA00023163"/>
    </source>
</evidence>
<evidence type="ECO:0000256" key="3">
    <source>
        <dbReference type="ARBA" id="ARBA00023015"/>
    </source>
</evidence>
<evidence type="ECO:0000313" key="9">
    <source>
        <dbReference type="Proteomes" id="UP000530268"/>
    </source>
</evidence>
<dbReference type="GO" id="GO:0005737">
    <property type="term" value="C:cytoplasm"/>
    <property type="evidence" value="ECO:0007669"/>
    <property type="project" value="UniProtKB-SubCell"/>
</dbReference>
<dbReference type="InterPro" id="IPR000551">
    <property type="entry name" value="MerR-type_HTH_dom"/>
</dbReference>
<dbReference type="PRINTS" id="PR00040">
    <property type="entry name" value="HTHMERR"/>
</dbReference>
<dbReference type="Gene3D" id="1.10.1660.10">
    <property type="match status" value="1"/>
</dbReference>
<gene>
    <name evidence="8" type="ORF">GGR95_001656</name>
</gene>
<keyword evidence="3" id="KW-0805">Transcription regulation</keyword>
<evidence type="ECO:0000256" key="6">
    <source>
        <dbReference type="SAM" id="Coils"/>
    </source>
</evidence>
<dbReference type="Proteomes" id="UP000530268">
    <property type="component" value="Unassembled WGS sequence"/>
</dbReference>
<dbReference type="GO" id="GO:0045893">
    <property type="term" value="P:positive regulation of DNA-templated transcription"/>
    <property type="evidence" value="ECO:0007669"/>
    <property type="project" value="InterPro"/>
</dbReference>
<dbReference type="InterPro" id="IPR009061">
    <property type="entry name" value="DNA-bd_dom_put_sf"/>
</dbReference>
<dbReference type="InterPro" id="IPR047057">
    <property type="entry name" value="MerR_fam"/>
</dbReference>
<evidence type="ECO:0000259" key="7">
    <source>
        <dbReference type="PROSITE" id="PS50937"/>
    </source>
</evidence>
<dbReference type="PANTHER" id="PTHR30204:SF94">
    <property type="entry name" value="HEAVY METAL-DEPENDENT TRANSCRIPTIONAL REGULATOR HI_0293-RELATED"/>
    <property type="match status" value="1"/>
</dbReference>
<feature type="domain" description="HTH merR-type" evidence="7">
    <location>
        <begin position="1"/>
        <end position="68"/>
    </location>
</feature>
<comment type="caution">
    <text evidence="8">The sequence shown here is derived from an EMBL/GenBank/DDBJ whole genome shotgun (WGS) entry which is preliminary data.</text>
</comment>
<dbReference type="Pfam" id="PF09278">
    <property type="entry name" value="MerR-DNA-bind"/>
    <property type="match status" value="1"/>
</dbReference>
<dbReference type="NCBIfam" id="TIGR02044">
    <property type="entry name" value="CueR"/>
    <property type="match status" value="1"/>
</dbReference>
<dbReference type="GO" id="GO:0005507">
    <property type="term" value="F:copper ion binding"/>
    <property type="evidence" value="ECO:0007669"/>
    <property type="project" value="InterPro"/>
</dbReference>
<reference evidence="8 9" key="1">
    <citation type="submission" date="2020-08" db="EMBL/GenBank/DDBJ databases">
        <title>Genomic Encyclopedia of Type Strains, Phase IV (KMG-IV): sequencing the most valuable type-strain genomes for metagenomic binning, comparative biology and taxonomic classification.</title>
        <authorList>
            <person name="Goeker M."/>
        </authorList>
    </citation>
    <scope>NUCLEOTIDE SEQUENCE [LARGE SCALE GENOMIC DNA]</scope>
    <source>
        <strain evidence="8 9">DSM 102234</strain>
    </source>
</reference>
<keyword evidence="5" id="KW-0804">Transcription</keyword>
<organism evidence="8 9">
    <name type="scientific">Sulfitobacter undariae</name>
    <dbReference type="NCBI Taxonomy" id="1563671"/>
    <lineage>
        <taxon>Bacteria</taxon>
        <taxon>Pseudomonadati</taxon>
        <taxon>Pseudomonadota</taxon>
        <taxon>Alphaproteobacteria</taxon>
        <taxon>Rhodobacterales</taxon>
        <taxon>Roseobacteraceae</taxon>
        <taxon>Sulfitobacter</taxon>
    </lineage>
</organism>
<dbReference type="PANTHER" id="PTHR30204">
    <property type="entry name" value="REDOX-CYCLING DRUG-SENSING TRANSCRIPTIONAL ACTIVATOR SOXR"/>
    <property type="match status" value="1"/>
</dbReference>
<dbReference type="InterPro" id="IPR011789">
    <property type="entry name" value="CueR"/>
</dbReference>
<protein>
    <submittedName>
        <fullName evidence="8">Cu(I)-responsive transcriptional regulator</fullName>
    </submittedName>
</protein>
<keyword evidence="4" id="KW-0238">DNA-binding</keyword>
<keyword evidence="9" id="KW-1185">Reference proteome</keyword>
<accession>A0A7W6E3I3</accession>
<dbReference type="EMBL" id="JACIEI010000004">
    <property type="protein sequence ID" value="MBB3994015.1"/>
    <property type="molecule type" value="Genomic_DNA"/>
</dbReference>
<evidence type="ECO:0000256" key="2">
    <source>
        <dbReference type="ARBA" id="ARBA00022490"/>
    </source>
</evidence>
<dbReference type="SMART" id="SM00422">
    <property type="entry name" value="HTH_MERR"/>
    <property type="match status" value="1"/>
</dbReference>
<dbReference type="RefSeq" id="WP_184564652.1">
    <property type="nucleotide sequence ID" value="NZ_JACIEI010000004.1"/>
</dbReference>
<keyword evidence="2" id="KW-0963">Cytoplasm</keyword>
<sequence>MNIGEVAKQAGLPPKTIRYYEDIGLITPLRDANGYRSFRDSDMHKLAFLARSRALGFTIEDCRNLLALWDDQDRASADVRAIAQEHLAQIESKIADLQAIRDTLSNLVHACAGDHRPDCPILNTLETMPSKAD</sequence>
<feature type="coiled-coil region" evidence="6">
    <location>
        <begin position="80"/>
        <end position="107"/>
    </location>
</feature>
<proteinExistence type="predicted"/>
<name>A0A7W6E3I3_9RHOB</name>
<evidence type="ECO:0000256" key="4">
    <source>
        <dbReference type="ARBA" id="ARBA00023125"/>
    </source>
</evidence>
<dbReference type="CDD" id="cd01108">
    <property type="entry name" value="HTH_CueR"/>
    <property type="match status" value="1"/>
</dbReference>
<dbReference type="SUPFAM" id="SSF46955">
    <property type="entry name" value="Putative DNA-binding domain"/>
    <property type="match status" value="1"/>
</dbReference>
<dbReference type="Pfam" id="PF00376">
    <property type="entry name" value="MerR"/>
    <property type="match status" value="1"/>
</dbReference>
<dbReference type="AlphaFoldDB" id="A0A7W6E3I3"/>
<dbReference type="GO" id="GO:0003700">
    <property type="term" value="F:DNA-binding transcription factor activity"/>
    <property type="evidence" value="ECO:0007669"/>
    <property type="project" value="InterPro"/>
</dbReference>
<dbReference type="PROSITE" id="PS50937">
    <property type="entry name" value="HTH_MERR_2"/>
    <property type="match status" value="1"/>
</dbReference>
<dbReference type="InterPro" id="IPR015358">
    <property type="entry name" value="Tscrpt_reg_MerR_DNA-bd"/>
</dbReference>
<dbReference type="GO" id="GO:0003677">
    <property type="term" value="F:DNA binding"/>
    <property type="evidence" value="ECO:0007669"/>
    <property type="project" value="UniProtKB-KW"/>
</dbReference>
<evidence type="ECO:0000313" key="8">
    <source>
        <dbReference type="EMBL" id="MBB3994015.1"/>
    </source>
</evidence>
<comment type="subcellular location">
    <subcellularLocation>
        <location evidence="1">Cytoplasm</location>
    </subcellularLocation>
</comment>
<evidence type="ECO:0000256" key="1">
    <source>
        <dbReference type="ARBA" id="ARBA00004496"/>
    </source>
</evidence>
<keyword evidence="6" id="KW-0175">Coiled coil</keyword>